<dbReference type="GO" id="GO:0046872">
    <property type="term" value="F:metal ion binding"/>
    <property type="evidence" value="ECO:0007669"/>
    <property type="project" value="UniProtKB-KW"/>
</dbReference>
<feature type="binding site" evidence="4">
    <location>
        <position position="250"/>
    </location>
    <ligand>
        <name>Zn(2+)</name>
        <dbReference type="ChEBI" id="CHEBI:29105"/>
    </ligand>
</feature>
<feature type="compositionally biased region" description="Polar residues" evidence="5">
    <location>
        <begin position="11"/>
        <end position="21"/>
    </location>
</feature>
<feature type="active site" description="Proton acceptor" evidence="4">
    <location>
        <position position="220"/>
    </location>
</feature>
<evidence type="ECO:0000313" key="7">
    <source>
        <dbReference type="EMBL" id="RSM01036.1"/>
    </source>
</evidence>
<protein>
    <recommendedName>
        <fullName evidence="6">Deacetylase sirtuin-type domain-containing protein</fullName>
    </recommendedName>
</protein>
<evidence type="ECO:0000256" key="5">
    <source>
        <dbReference type="SAM" id="MobiDB-lite"/>
    </source>
</evidence>
<dbReference type="EMBL" id="NIZV01000197">
    <property type="protein sequence ID" value="RSM01036.1"/>
    <property type="molecule type" value="Genomic_DNA"/>
</dbReference>
<dbReference type="Gene3D" id="3.40.50.1220">
    <property type="entry name" value="TPP-binding domain"/>
    <property type="match status" value="1"/>
</dbReference>
<evidence type="ECO:0000259" key="6">
    <source>
        <dbReference type="PROSITE" id="PS50305"/>
    </source>
</evidence>
<evidence type="ECO:0000313" key="8">
    <source>
        <dbReference type="Proteomes" id="UP000288429"/>
    </source>
</evidence>
<dbReference type="InterPro" id="IPR003000">
    <property type="entry name" value="Sirtuin"/>
</dbReference>
<proteinExistence type="inferred from homology"/>
<evidence type="ECO:0000256" key="3">
    <source>
        <dbReference type="ARBA" id="ARBA00023027"/>
    </source>
</evidence>
<reference evidence="7 8" key="1">
    <citation type="submission" date="2017-06" db="EMBL/GenBank/DDBJ databases">
        <title>Cmopartive genomic analysis of Ambrosia Fusariam Clade fungi.</title>
        <authorList>
            <person name="Stajich J.E."/>
            <person name="Carrillo J."/>
            <person name="Kijimoto T."/>
            <person name="Eskalen A."/>
            <person name="O'Donnell K."/>
            <person name="Kasson M."/>
        </authorList>
    </citation>
    <scope>NUCLEOTIDE SEQUENCE [LARGE SCALE GENOMIC DNA]</scope>
    <source>
        <strain evidence="7 8">NRRL 20438</strain>
    </source>
</reference>
<comment type="caution">
    <text evidence="7">The sequence shown here is derived from an EMBL/GenBank/DDBJ whole genome shotgun (WGS) entry which is preliminary data.</text>
</comment>
<dbReference type="PROSITE" id="PS50305">
    <property type="entry name" value="SIRTUIN"/>
    <property type="match status" value="1"/>
</dbReference>
<feature type="binding site" evidence="4">
    <location>
        <position position="253"/>
    </location>
    <ligand>
        <name>Zn(2+)</name>
        <dbReference type="ChEBI" id="CHEBI:29105"/>
    </ligand>
</feature>
<dbReference type="GO" id="GO:0070403">
    <property type="term" value="F:NAD+ binding"/>
    <property type="evidence" value="ECO:0007669"/>
    <property type="project" value="InterPro"/>
</dbReference>
<dbReference type="PANTHER" id="PTHR47651:SF17">
    <property type="entry name" value="DEACETYLASE SIRTUIN-TYPE DOMAIN-CONTAINING PROTEIN"/>
    <property type="match status" value="1"/>
</dbReference>
<name>A0A428TG52_9HYPO</name>
<feature type="region of interest" description="Disordered" evidence="5">
    <location>
        <begin position="386"/>
        <end position="592"/>
    </location>
</feature>
<sequence>MPVDPAKRYPSPTSTTVSGIQSPVKLGEPIFDHEIVSKALDDSADGPPPAKKRRISPPKERTTEYLDLMKPDEEFTPEDSRQMERLVTALRKKKKIVVIAGAGISVSAGIPDFRSATGLFATAKSQHKLAGSGKHLFDASVYKHDATTRSFHKMVREMAQMTQSAKPTPFHHLLASLAQEGRLLRLYSQNIDCIDTSMKPLATNIPLNPKGPWPATIQLHGSLEKMVCTKCGQLQPFNGEVFDGAEAPLCGACVVDDEVRTAHAGKRSHGIGRLRPRFVLYNEFNPDEEAIGNVSRADLKARPDAVLVVGTTLKIPGTRRLVKELCQVARGRRDGITAWINLDSEPKGVDLKNCWDIVVRSKCDNVARLAALPPWDCPVGDDYEVSQEEHRESQERRSKTTFAVNIPVSPDIETAELSGKPKQVEQVQGIPTPNASPKISAAKKPTKTKQSKIPFGGKTSTNDKPNKVTKPRGRKPGRRPLPSDPPKKSAMQSFKAVKKCRRSGKDDKNWTERTVETGCPGQGSVRCHHPPPLYAPRAGYPKKTFCTSTSRARGADDSSCGPPSSPTMAQSRREPDTISPKSVPASLRRLID</sequence>
<feature type="region of interest" description="Disordered" evidence="5">
    <location>
        <begin position="1"/>
        <end position="23"/>
    </location>
</feature>
<feature type="compositionally biased region" description="Basic and acidic residues" evidence="5">
    <location>
        <begin position="387"/>
        <end position="398"/>
    </location>
</feature>
<accession>A0A428TG52</accession>
<feature type="region of interest" description="Disordered" evidence="5">
    <location>
        <begin position="37"/>
        <end position="61"/>
    </location>
</feature>
<keyword evidence="8" id="KW-1185">Reference proteome</keyword>
<feature type="compositionally biased region" description="Basic residues" evidence="5">
    <location>
        <begin position="467"/>
        <end position="478"/>
    </location>
</feature>
<keyword evidence="3" id="KW-0520">NAD</keyword>
<dbReference type="Proteomes" id="UP000288429">
    <property type="component" value="Unassembled WGS sequence"/>
</dbReference>
<feature type="compositionally biased region" description="Basic and acidic residues" evidence="5">
    <location>
        <begin position="503"/>
        <end position="515"/>
    </location>
</feature>
<dbReference type="SUPFAM" id="SSF52467">
    <property type="entry name" value="DHS-like NAD/FAD-binding domain"/>
    <property type="match status" value="1"/>
</dbReference>
<evidence type="ECO:0000256" key="2">
    <source>
        <dbReference type="ARBA" id="ARBA00022679"/>
    </source>
</evidence>
<dbReference type="PANTHER" id="PTHR47651">
    <property type="entry name" value="NAD-DEPENDENT HISTONE DEACETYLASE HST4"/>
    <property type="match status" value="1"/>
</dbReference>
<dbReference type="Gene3D" id="3.30.1600.10">
    <property type="entry name" value="SIR2/SIRT2 'Small Domain"/>
    <property type="match status" value="1"/>
</dbReference>
<dbReference type="AlphaFoldDB" id="A0A428TG52"/>
<organism evidence="7 8">
    <name type="scientific">Fusarium ambrosium</name>
    <dbReference type="NCBI Taxonomy" id="131363"/>
    <lineage>
        <taxon>Eukaryota</taxon>
        <taxon>Fungi</taxon>
        <taxon>Dikarya</taxon>
        <taxon>Ascomycota</taxon>
        <taxon>Pezizomycotina</taxon>
        <taxon>Sordariomycetes</taxon>
        <taxon>Hypocreomycetidae</taxon>
        <taxon>Hypocreales</taxon>
        <taxon>Nectriaceae</taxon>
        <taxon>Fusarium</taxon>
        <taxon>Fusarium solani species complex</taxon>
    </lineage>
</organism>
<evidence type="ECO:0000256" key="4">
    <source>
        <dbReference type="PROSITE-ProRule" id="PRU00236"/>
    </source>
</evidence>
<dbReference type="InterPro" id="IPR026590">
    <property type="entry name" value="Ssirtuin_cat_dom"/>
</dbReference>
<dbReference type="InterPro" id="IPR026591">
    <property type="entry name" value="Sirtuin_cat_small_dom_sf"/>
</dbReference>
<evidence type="ECO:0000256" key="1">
    <source>
        <dbReference type="ARBA" id="ARBA00006924"/>
    </source>
</evidence>
<keyword evidence="4" id="KW-0479">Metal-binding</keyword>
<feature type="binding site" evidence="4">
    <location>
        <position position="231"/>
    </location>
    <ligand>
        <name>Zn(2+)</name>
        <dbReference type="ChEBI" id="CHEBI:29105"/>
    </ligand>
</feature>
<feature type="compositionally biased region" description="Polar residues" evidence="5">
    <location>
        <begin position="425"/>
        <end position="437"/>
    </location>
</feature>
<dbReference type="InterPro" id="IPR029035">
    <property type="entry name" value="DHS-like_NAD/FAD-binding_dom"/>
</dbReference>
<feature type="binding site" evidence="4">
    <location>
        <position position="228"/>
    </location>
    <ligand>
        <name>Zn(2+)</name>
        <dbReference type="ChEBI" id="CHEBI:29105"/>
    </ligand>
</feature>
<dbReference type="Pfam" id="PF02146">
    <property type="entry name" value="SIR2"/>
    <property type="match status" value="1"/>
</dbReference>
<dbReference type="GO" id="GO:0016740">
    <property type="term" value="F:transferase activity"/>
    <property type="evidence" value="ECO:0007669"/>
    <property type="project" value="UniProtKB-KW"/>
</dbReference>
<comment type="similarity">
    <text evidence="1">Belongs to the sirtuin family. Class I subfamily.</text>
</comment>
<feature type="domain" description="Deacetylase sirtuin-type" evidence="6">
    <location>
        <begin position="76"/>
        <end position="393"/>
    </location>
</feature>
<gene>
    <name evidence="7" type="ORF">CDV31_011516</name>
</gene>
<keyword evidence="2" id="KW-0808">Transferase</keyword>
<keyword evidence="4" id="KW-0862">Zinc</keyword>